<dbReference type="RefSeq" id="WP_354601296.1">
    <property type="nucleotide sequence ID" value="NZ_JBEWZI010000011.1"/>
</dbReference>
<protein>
    <submittedName>
        <fullName evidence="2">Metal/formaldehyde-sensitive transcriptional repressor</fullName>
    </submittedName>
</protein>
<evidence type="ECO:0000256" key="1">
    <source>
        <dbReference type="ARBA" id="ARBA00005260"/>
    </source>
</evidence>
<sequence>MAHTIRDRKPLLTRVRRIQGQLRSLESTLDEGGDCAAVLQQIAAVRGAVAGLMNQVLEGHIREHLGNPEASPAERTEDVEEVLAALRSYLR</sequence>
<dbReference type="CDD" id="cd10153">
    <property type="entry name" value="RcnR-FrmR-like_DUF156"/>
    <property type="match status" value="1"/>
</dbReference>
<evidence type="ECO:0000313" key="3">
    <source>
        <dbReference type="Proteomes" id="UP001549691"/>
    </source>
</evidence>
<dbReference type="InterPro" id="IPR038390">
    <property type="entry name" value="Metal_Tscrpt_repr_sf"/>
</dbReference>
<dbReference type="InterPro" id="IPR003735">
    <property type="entry name" value="Metal_Tscrpt_repr"/>
</dbReference>
<proteinExistence type="inferred from homology"/>
<dbReference type="EMBL" id="JBEWZI010000011">
    <property type="protein sequence ID" value="MET7014836.1"/>
    <property type="molecule type" value="Genomic_DNA"/>
</dbReference>
<evidence type="ECO:0000313" key="2">
    <source>
        <dbReference type="EMBL" id="MET7014836.1"/>
    </source>
</evidence>
<accession>A0ABV2TLP2</accession>
<reference evidence="2 3" key="1">
    <citation type="submission" date="2024-07" db="EMBL/GenBank/DDBJ databases">
        <title>Uliginosibacterium flavum JJ3220;KACC:17644.</title>
        <authorList>
            <person name="Kim M.K."/>
        </authorList>
    </citation>
    <scope>NUCLEOTIDE SEQUENCE [LARGE SCALE GENOMIC DNA]</scope>
    <source>
        <strain evidence="2 3">KACC:17644</strain>
    </source>
</reference>
<name>A0ABV2TLP2_9RHOO</name>
<keyword evidence="3" id="KW-1185">Reference proteome</keyword>
<gene>
    <name evidence="2" type="ORF">ABXR19_11605</name>
</gene>
<dbReference type="PANTHER" id="PTHR33677:SF5">
    <property type="entry name" value="TRANSCRIPTIONAL REPRESSOR FRMR"/>
    <property type="match status" value="1"/>
</dbReference>
<dbReference type="PANTHER" id="PTHR33677">
    <property type="entry name" value="TRANSCRIPTIONAL REPRESSOR FRMR-RELATED"/>
    <property type="match status" value="1"/>
</dbReference>
<comment type="caution">
    <text evidence="2">The sequence shown here is derived from an EMBL/GenBank/DDBJ whole genome shotgun (WGS) entry which is preliminary data.</text>
</comment>
<dbReference type="Proteomes" id="UP001549691">
    <property type="component" value="Unassembled WGS sequence"/>
</dbReference>
<comment type="similarity">
    <text evidence="1">Belongs to the FrmR/RcnR family.</text>
</comment>
<dbReference type="Gene3D" id="1.20.58.1000">
    <property type="entry name" value="Metal-sensitive repressor, helix protomer"/>
    <property type="match status" value="1"/>
</dbReference>
<organism evidence="2 3">
    <name type="scientific">Uliginosibacterium flavum</name>
    <dbReference type="NCBI Taxonomy" id="1396831"/>
    <lineage>
        <taxon>Bacteria</taxon>
        <taxon>Pseudomonadati</taxon>
        <taxon>Pseudomonadota</taxon>
        <taxon>Betaproteobacteria</taxon>
        <taxon>Rhodocyclales</taxon>
        <taxon>Zoogloeaceae</taxon>
        <taxon>Uliginosibacterium</taxon>
    </lineage>
</organism>
<dbReference type="Pfam" id="PF02583">
    <property type="entry name" value="Trns_repr_metal"/>
    <property type="match status" value="1"/>
</dbReference>